<comment type="caution">
    <text evidence="3">The sequence shown here is derived from an EMBL/GenBank/DDBJ whole genome shotgun (WGS) entry which is preliminary data.</text>
</comment>
<evidence type="ECO:0000256" key="1">
    <source>
        <dbReference type="ARBA" id="ARBA00022837"/>
    </source>
</evidence>
<dbReference type="SUPFAM" id="SSF47473">
    <property type="entry name" value="EF-hand"/>
    <property type="match status" value="1"/>
</dbReference>
<dbReference type="Proteomes" id="UP000315295">
    <property type="component" value="Unassembled WGS sequence"/>
</dbReference>
<dbReference type="EMBL" id="VIEB01000420">
    <property type="protein sequence ID" value="TQD91432.1"/>
    <property type="molecule type" value="Genomic_DNA"/>
</dbReference>
<name>A0A540LYU7_MALBA</name>
<keyword evidence="4" id="KW-1185">Reference proteome</keyword>
<keyword evidence="1" id="KW-0106">Calcium</keyword>
<dbReference type="GO" id="GO:0016705">
    <property type="term" value="F:oxidoreductase activity, acting on paired donors, with incorporation or reduction of molecular oxygen"/>
    <property type="evidence" value="ECO:0007669"/>
    <property type="project" value="InterPro"/>
</dbReference>
<dbReference type="GO" id="GO:0005509">
    <property type="term" value="F:calcium ion binding"/>
    <property type="evidence" value="ECO:0007669"/>
    <property type="project" value="InterPro"/>
</dbReference>
<feature type="domain" description="EF-hand" evidence="2">
    <location>
        <begin position="106"/>
        <end position="140"/>
    </location>
</feature>
<dbReference type="CDD" id="cd00051">
    <property type="entry name" value="EFh"/>
    <property type="match status" value="1"/>
</dbReference>
<dbReference type="Gene3D" id="1.10.630.10">
    <property type="entry name" value="Cytochrome P450"/>
    <property type="match status" value="1"/>
</dbReference>
<dbReference type="InterPro" id="IPR002048">
    <property type="entry name" value="EF_hand_dom"/>
</dbReference>
<dbReference type="InterPro" id="IPR036396">
    <property type="entry name" value="Cyt_P450_sf"/>
</dbReference>
<protein>
    <recommendedName>
        <fullName evidence="2">EF-hand domain-containing protein</fullName>
    </recommendedName>
</protein>
<accession>A0A540LYU7</accession>
<evidence type="ECO:0000313" key="4">
    <source>
        <dbReference type="Proteomes" id="UP000315295"/>
    </source>
</evidence>
<dbReference type="PROSITE" id="PS00018">
    <property type="entry name" value="EF_HAND_1"/>
    <property type="match status" value="1"/>
</dbReference>
<dbReference type="Pfam" id="PF00036">
    <property type="entry name" value="EF-hand_1"/>
    <property type="match status" value="1"/>
</dbReference>
<organism evidence="3 4">
    <name type="scientific">Malus baccata</name>
    <name type="common">Siberian crab apple</name>
    <name type="synonym">Pyrus baccata</name>
    <dbReference type="NCBI Taxonomy" id="106549"/>
    <lineage>
        <taxon>Eukaryota</taxon>
        <taxon>Viridiplantae</taxon>
        <taxon>Streptophyta</taxon>
        <taxon>Embryophyta</taxon>
        <taxon>Tracheophyta</taxon>
        <taxon>Spermatophyta</taxon>
        <taxon>Magnoliopsida</taxon>
        <taxon>eudicotyledons</taxon>
        <taxon>Gunneridae</taxon>
        <taxon>Pentapetalae</taxon>
        <taxon>rosids</taxon>
        <taxon>fabids</taxon>
        <taxon>Rosales</taxon>
        <taxon>Rosaceae</taxon>
        <taxon>Amygdaloideae</taxon>
        <taxon>Maleae</taxon>
        <taxon>Malus</taxon>
    </lineage>
</organism>
<evidence type="ECO:0000313" key="3">
    <source>
        <dbReference type="EMBL" id="TQD91432.1"/>
    </source>
</evidence>
<reference evidence="3 4" key="1">
    <citation type="journal article" date="2019" name="G3 (Bethesda)">
        <title>Sequencing of a Wild Apple (Malus baccata) Genome Unravels the Differences Between Cultivated and Wild Apple Species Regarding Disease Resistance and Cold Tolerance.</title>
        <authorList>
            <person name="Chen X."/>
        </authorList>
    </citation>
    <scope>NUCLEOTIDE SEQUENCE [LARGE SCALE GENOMIC DNA]</scope>
    <source>
        <strain evidence="4">cv. Shandingzi</strain>
        <tissue evidence="3">Leaves</tissue>
    </source>
</reference>
<dbReference type="SUPFAM" id="SSF48264">
    <property type="entry name" value="Cytochrome P450"/>
    <property type="match status" value="1"/>
</dbReference>
<sequence>MQLYSQNPNVFSSTRHNSKERLIGPSAFFFHQDDYHGQIRRLVQGSLSLDVMRNLVPDIEAIAISTLDSWSGNVVNTFYELKKASLYRGASRKEKPRGRHHGLTQQKRQEIKEAFELFDTDGSGTIDAKELNVAMSKLIK</sequence>
<dbReference type="GO" id="GO:0020037">
    <property type="term" value="F:heme binding"/>
    <property type="evidence" value="ECO:0007669"/>
    <property type="project" value="InterPro"/>
</dbReference>
<dbReference type="STRING" id="106549.A0A540LYU7"/>
<dbReference type="Gene3D" id="1.10.238.10">
    <property type="entry name" value="EF-hand"/>
    <property type="match status" value="1"/>
</dbReference>
<gene>
    <name evidence="3" type="ORF">C1H46_023000</name>
</gene>
<dbReference type="InterPro" id="IPR018247">
    <property type="entry name" value="EF_Hand_1_Ca_BS"/>
</dbReference>
<dbReference type="InterPro" id="IPR011992">
    <property type="entry name" value="EF-hand-dom_pair"/>
</dbReference>
<dbReference type="SMART" id="SM00054">
    <property type="entry name" value="EFh"/>
    <property type="match status" value="1"/>
</dbReference>
<dbReference type="AlphaFoldDB" id="A0A540LYU7"/>
<dbReference type="PROSITE" id="PS50222">
    <property type="entry name" value="EF_HAND_2"/>
    <property type="match status" value="1"/>
</dbReference>
<dbReference type="GO" id="GO:0004497">
    <property type="term" value="F:monooxygenase activity"/>
    <property type="evidence" value="ECO:0007669"/>
    <property type="project" value="InterPro"/>
</dbReference>
<proteinExistence type="predicted"/>
<dbReference type="GO" id="GO:0005506">
    <property type="term" value="F:iron ion binding"/>
    <property type="evidence" value="ECO:0007669"/>
    <property type="project" value="InterPro"/>
</dbReference>
<evidence type="ECO:0000259" key="2">
    <source>
        <dbReference type="PROSITE" id="PS50222"/>
    </source>
</evidence>